<dbReference type="EMBL" id="JTDE01005758">
    <property type="protein sequence ID" value="KAF7247578.1"/>
    <property type="molecule type" value="Genomic_DNA"/>
</dbReference>
<evidence type="ECO:0000313" key="1">
    <source>
        <dbReference type="EMBL" id="KAF7247578.1"/>
    </source>
</evidence>
<proteinExistence type="predicted"/>
<keyword evidence="2" id="KW-1185">Reference proteome</keyword>
<evidence type="ECO:0000313" key="2">
    <source>
        <dbReference type="Proteomes" id="UP000822476"/>
    </source>
</evidence>
<organism evidence="1 2">
    <name type="scientific">Paragonimus skrjabini miyazakii</name>
    <dbReference type="NCBI Taxonomy" id="59628"/>
    <lineage>
        <taxon>Eukaryota</taxon>
        <taxon>Metazoa</taxon>
        <taxon>Spiralia</taxon>
        <taxon>Lophotrochozoa</taxon>
        <taxon>Platyhelminthes</taxon>
        <taxon>Trematoda</taxon>
        <taxon>Digenea</taxon>
        <taxon>Plagiorchiida</taxon>
        <taxon>Troglotremata</taxon>
        <taxon>Troglotrematidae</taxon>
        <taxon>Paragonimus</taxon>
    </lineage>
</organism>
<reference evidence="1" key="1">
    <citation type="submission" date="2019-07" db="EMBL/GenBank/DDBJ databases">
        <title>Annotation for the trematode Paragonimus miyazaki's.</title>
        <authorList>
            <person name="Choi Y.-J."/>
        </authorList>
    </citation>
    <scope>NUCLEOTIDE SEQUENCE</scope>
    <source>
        <strain evidence="1">Japan</strain>
    </source>
</reference>
<name>A0A8S9YH13_9TREM</name>
<gene>
    <name evidence="1" type="ORF">EG68_09693</name>
</gene>
<sequence>VTLSTVSPTVILLSVYALVGRISSYKTAYCQRQTSEASQYFQNRFCEQSSGW</sequence>
<dbReference type="AlphaFoldDB" id="A0A8S9YH13"/>
<accession>A0A8S9YH13</accession>
<comment type="caution">
    <text evidence="1">The sequence shown here is derived from an EMBL/GenBank/DDBJ whole genome shotgun (WGS) entry which is preliminary data.</text>
</comment>
<dbReference type="Proteomes" id="UP000822476">
    <property type="component" value="Unassembled WGS sequence"/>
</dbReference>
<feature type="non-terminal residue" evidence="1">
    <location>
        <position position="1"/>
    </location>
</feature>
<protein>
    <submittedName>
        <fullName evidence="1">Uncharacterized protein</fullName>
    </submittedName>
</protein>